<dbReference type="Proteomes" id="UP000625210">
    <property type="component" value="Unassembled WGS sequence"/>
</dbReference>
<gene>
    <name evidence="1" type="ORF">GCM10011571_28450</name>
</gene>
<reference evidence="1" key="2">
    <citation type="submission" date="2020-09" db="EMBL/GenBank/DDBJ databases">
        <authorList>
            <person name="Sun Q."/>
            <person name="Zhou Y."/>
        </authorList>
    </citation>
    <scope>NUCLEOTIDE SEQUENCE</scope>
    <source>
        <strain evidence="1">CGMCC 1.15179</strain>
    </source>
</reference>
<comment type="caution">
    <text evidence="1">The sequence shown here is derived from an EMBL/GenBank/DDBJ whole genome shotgun (WGS) entry which is preliminary data.</text>
</comment>
<proteinExistence type="predicted"/>
<sequence length="43" mass="4284">MAGIAAAITNNRIGVVGVAGELRELHGIVTIAKGSRAVARAKA</sequence>
<dbReference type="EMBL" id="BMHQ01000011">
    <property type="protein sequence ID" value="GGE24604.1"/>
    <property type="molecule type" value="Genomic_DNA"/>
</dbReference>
<reference evidence="1" key="1">
    <citation type="journal article" date="2014" name="Int. J. Syst. Evol. Microbiol.">
        <title>Complete genome sequence of Corynebacterium casei LMG S-19264T (=DSM 44701T), isolated from a smear-ripened cheese.</title>
        <authorList>
            <consortium name="US DOE Joint Genome Institute (JGI-PGF)"/>
            <person name="Walter F."/>
            <person name="Albersmeier A."/>
            <person name="Kalinowski J."/>
            <person name="Ruckert C."/>
        </authorList>
    </citation>
    <scope>NUCLEOTIDE SEQUENCE</scope>
    <source>
        <strain evidence="1">CGMCC 1.15179</strain>
    </source>
</reference>
<name>A0A8J2VEC2_9BACL</name>
<evidence type="ECO:0000313" key="1">
    <source>
        <dbReference type="EMBL" id="GGE24604.1"/>
    </source>
</evidence>
<dbReference type="AlphaFoldDB" id="A0A8J2VEC2"/>
<protein>
    <submittedName>
        <fullName evidence="1">Uncharacterized protein</fullName>
    </submittedName>
</protein>
<keyword evidence="2" id="KW-1185">Reference proteome</keyword>
<evidence type="ECO:0000313" key="2">
    <source>
        <dbReference type="Proteomes" id="UP000625210"/>
    </source>
</evidence>
<organism evidence="1 2">
    <name type="scientific">Marinithermofilum abyssi</name>
    <dbReference type="NCBI Taxonomy" id="1571185"/>
    <lineage>
        <taxon>Bacteria</taxon>
        <taxon>Bacillati</taxon>
        <taxon>Bacillota</taxon>
        <taxon>Bacilli</taxon>
        <taxon>Bacillales</taxon>
        <taxon>Thermoactinomycetaceae</taxon>
        <taxon>Marinithermofilum</taxon>
    </lineage>
</organism>
<accession>A0A8J2VEC2</accession>